<evidence type="ECO:0000313" key="1">
    <source>
        <dbReference type="EMBL" id="XAO35464.1"/>
    </source>
</evidence>
<keyword evidence="1" id="KW-0378">Hydrolase</keyword>
<gene>
    <name evidence="1" type="primary">30</name>
    <name evidence="1" type="ORF">SEA_MORGANA_30</name>
</gene>
<evidence type="ECO:0000313" key="2">
    <source>
        <dbReference type="Proteomes" id="UP001494874"/>
    </source>
</evidence>
<proteinExistence type="predicted"/>
<protein>
    <submittedName>
        <fullName evidence="1">Cysteine protease</fullName>
    </submittedName>
</protein>
<dbReference type="GO" id="GO:0008233">
    <property type="term" value="F:peptidase activity"/>
    <property type="evidence" value="ECO:0007669"/>
    <property type="project" value="UniProtKB-KW"/>
</dbReference>
<dbReference type="EMBL" id="PP537962">
    <property type="protein sequence ID" value="XAO35464.1"/>
    <property type="molecule type" value="Genomic_DNA"/>
</dbReference>
<organism evidence="1 2">
    <name type="scientific">Gordonia phage Morgana</name>
    <dbReference type="NCBI Taxonomy" id="3137292"/>
    <lineage>
        <taxon>Viruses</taxon>
        <taxon>Duplodnaviria</taxon>
        <taxon>Heunggongvirae</taxon>
        <taxon>Uroviricota</taxon>
        <taxon>Caudoviricetes</taxon>
        <taxon>Kruegerviridae</taxon>
        <taxon>Cafassovirus</taxon>
        <taxon>Cafassovirus morgana</taxon>
    </lineage>
</organism>
<reference evidence="1 2" key="1">
    <citation type="submission" date="2024-03" db="EMBL/GenBank/DDBJ databases">
        <authorList>
            <person name="Shriver K.J."/>
            <person name="Jarquin D.M."/>
            <person name="Bolanos-Abarca L."/>
            <person name="Cohen Z.M."/>
            <person name="Hayes E."/>
            <person name="Mustafa Y."/>
            <person name="Pacheco-Mendoza M."/>
            <person name="Broussard A.C."/>
            <person name="Fogarty M.P."/>
            <person name="Ko C."/>
            <person name="Russell D.A."/>
            <person name="Jacobs-Sera D."/>
            <person name="Hatfull G.F."/>
        </authorList>
    </citation>
    <scope>NUCLEOTIDE SEQUENCE [LARGE SCALE GENOMIC DNA]</scope>
</reference>
<dbReference type="SUPFAM" id="SSF54001">
    <property type="entry name" value="Cysteine proteinases"/>
    <property type="match status" value="1"/>
</dbReference>
<dbReference type="InterPro" id="IPR038765">
    <property type="entry name" value="Papain-like_cys_pep_sf"/>
</dbReference>
<keyword evidence="2" id="KW-1185">Reference proteome</keyword>
<sequence>MSVIAGSPRRFGRHVEHDERSRAYGLAMSPRTRPHSVLWESSAPVWDQGELGSCTGHALVAVINTMRSHAGRTDWLTAADAEAIYSAATEVDDFEGSWPPADTGSSGLAACKAGVARGLLTSYRHAFGLNQLLIALHGGPVSVGTVWFDGMNEPDAQGFLHARGDELGGHQYAVVGSNIEHGYLTIQNSWSADWADGGRARITFTDFAALLDAEGDITVPFLTKE</sequence>
<dbReference type="GO" id="GO:0006508">
    <property type="term" value="P:proteolysis"/>
    <property type="evidence" value="ECO:0007669"/>
    <property type="project" value="UniProtKB-KW"/>
</dbReference>
<dbReference type="Proteomes" id="UP001494874">
    <property type="component" value="Segment"/>
</dbReference>
<accession>A0AAX4RBM6</accession>
<keyword evidence="1" id="KW-0645">Protease</keyword>
<dbReference type="Gene3D" id="3.90.70.10">
    <property type="entry name" value="Cysteine proteinases"/>
    <property type="match status" value="2"/>
</dbReference>
<name>A0AAX4RBM6_9CAUD</name>